<dbReference type="InterPro" id="IPR011021">
    <property type="entry name" value="Arrestin-like_N"/>
</dbReference>
<accession>A0A6J2THF9</accession>
<dbReference type="Gene3D" id="2.60.40.640">
    <property type="match status" value="1"/>
</dbReference>
<name>A0A6J2THF9_DROLE</name>
<reference evidence="4" key="1">
    <citation type="submission" date="2025-08" db="UniProtKB">
        <authorList>
            <consortium name="RefSeq"/>
        </authorList>
    </citation>
    <scope>IDENTIFICATION</scope>
    <source>
        <strain evidence="4">11010-0011.00</strain>
        <tissue evidence="4">Whole body</tissue>
    </source>
</reference>
<dbReference type="SUPFAM" id="SSF81296">
    <property type="entry name" value="E set domains"/>
    <property type="match status" value="1"/>
</dbReference>
<comment type="similarity">
    <text evidence="1">Belongs to the arrestin family.</text>
</comment>
<dbReference type="AlphaFoldDB" id="A0A6J2THF9"/>
<dbReference type="RefSeq" id="XP_030374543.1">
    <property type="nucleotide sequence ID" value="XM_030518683.1"/>
</dbReference>
<feature type="domain" description="Arrestin-like N-terminal" evidence="2">
    <location>
        <begin position="6"/>
        <end position="154"/>
    </location>
</feature>
<keyword evidence="3" id="KW-1185">Reference proteome</keyword>
<organism evidence="3 4">
    <name type="scientific">Drosophila lebanonensis</name>
    <name type="common">Fruit fly</name>
    <name type="synonym">Scaptodrosophila lebanonensis</name>
    <dbReference type="NCBI Taxonomy" id="7225"/>
    <lineage>
        <taxon>Eukaryota</taxon>
        <taxon>Metazoa</taxon>
        <taxon>Ecdysozoa</taxon>
        <taxon>Arthropoda</taxon>
        <taxon>Hexapoda</taxon>
        <taxon>Insecta</taxon>
        <taxon>Pterygota</taxon>
        <taxon>Neoptera</taxon>
        <taxon>Endopterygota</taxon>
        <taxon>Diptera</taxon>
        <taxon>Brachycera</taxon>
        <taxon>Muscomorpha</taxon>
        <taxon>Ephydroidea</taxon>
        <taxon>Drosophilidae</taxon>
        <taxon>Scaptodrosophila</taxon>
    </lineage>
</organism>
<dbReference type="OrthoDB" id="2333384at2759"/>
<proteinExistence type="inferred from homology"/>
<evidence type="ECO:0000313" key="4">
    <source>
        <dbReference type="RefSeq" id="XP_030374543.1"/>
    </source>
</evidence>
<protein>
    <submittedName>
        <fullName evidence="4">Uncharacterized protein LOC115624093</fullName>
    </submittedName>
</protein>
<dbReference type="PANTHER" id="PTHR11188:SF167">
    <property type="entry name" value="ARRESTIN C-TERMINAL-LIKE DOMAIN-CONTAINING PROTEIN-RELATED"/>
    <property type="match status" value="1"/>
</dbReference>
<dbReference type="InterPro" id="IPR014756">
    <property type="entry name" value="Ig_E-set"/>
</dbReference>
<dbReference type="Proteomes" id="UP000504634">
    <property type="component" value="Unplaced"/>
</dbReference>
<evidence type="ECO:0000256" key="1">
    <source>
        <dbReference type="ARBA" id="ARBA00005298"/>
    </source>
</evidence>
<dbReference type="GO" id="GO:0005737">
    <property type="term" value="C:cytoplasm"/>
    <property type="evidence" value="ECO:0007669"/>
    <property type="project" value="TreeGrafter"/>
</dbReference>
<sequence>MPINCQFNLLRSALVYYTGEQISGSLTLLVSKKAVSLEAINITLLGQSSTNWSERAILKQPQIEHNDSAHDAKPLRLNYTGHKVHIRETQKLAGALVLLPGNTQLGSFQFQLPHTLPATCQLPYGSINYTLQVELERRGKYVKCFKQRLIVRKCVEFRSLRPLQSTTPTLSLQLERSVFVPGQGVAYKLIPKRLHSHGYLNIRLCQGITYRSHTPEAKIKRVLRVLDESSEIDGALQLPLTAPIMSDTADQDLIEISYYLEALDDIESIRLPLCVGTVAPPMETDPLAHVDSQPLCFVNLATTALSQNELFAPFNQLMPHSCSREANAFGISRQCDRLKLLKHQKKQSYVKWALHYFYKNMLP</sequence>
<dbReference type="InterPro" id="IPR014752">
    <property type="entry name" value="Arrestin-like_C"/>
</dbReference>
<dbReference type="Pfam" id="PF00339">
    <property type="entry name" value="Arrestin_N"/>
    <property type="match status" value="1"/>
</dbReference>
<gene>
    <name evidence="4" type="primary">LOC115624093</name>
</gene>
<dbReference type="GeneID" id="115624093"/>
<dbReference type="PANTHER" id="PTHR11188">
    <property type="entry name" value="ARRESTIN DOMAIN CONTAINING PROTEIN"/>
    <property type="match status" value="1"/>
</dbReference>
<dbReference type="GO" id="GO:0015031">
    <property type="term" value="P:protein transport"/>
    <property type="evidence" value="ECO:0007669"/>
    <property type="project" value="TreeGrafter"/>
</dbReference>
<evidence type="ECO:0000259" key="2">
    <source>
        <dbReference type="Pfam" id="PF00339"/>
    </source>
</evidence>
<evidence type="ECO:0000313" key="3">
    <source>
        <dbReference type="Proteomes" id="UP000504634"/>
    </source>
</evidence>
<dbReference type="InterPro" id="IPR050357">
    <property type="entry name" value="Arrestin_domain-protein"/>
</dbReference>